<proteinExistence type="predicted"/>
<dbReference type="GO" id="GO:0006310">
    <property type="term" value="P:DNA recombination"/>
    <property type="evidence" value="ECO:0007669"/>
    <property type="project" value="InterPro"/>
</dbReference>
<accession>A0A367J3K4</accession>
<dbReference type="EMBL" id="PJQL01002344">
    <property type="protein sequence ID" value="RCH84518.1"/>
    <property type="molecule type" value="Genomic_DNA"/>
</dbReference>
<name>A0A367J3K4_RHIAZ</name>
<dbReference type="GO" id="GO:0003677">
    <property type="term" value="F:DNA binding"/>
    <property type="evidence" value="ECO:0007669"/>
    <property type="project" value="InterPro"/>
</dbReference>
<gene>
    <name evidence="1" type="ORF">CU097_001980</name>
</gene>
<dbReference type="OrthoDB" id="2215376at2759"/>
<dbReference type="Gene3D" id="1.10.443.10">
    <property type="entry name" value="Intergrase catalytic core"/>
    <property type="match status" value="1"/>
</dbReference>
<reference evidence="1 2" key="1">
    <citation type="journal article" date="2018" name="G3 (Bethesda)">
        <title>Phylogenetic and Phylogenomic Definition of Rhizopus Species.</title>
        <authorList>
            <person name="Gryganskyi A.P."/>
            <person name="Golan J."/>
            <person name="Dolatabadi S."/>
            <person name="Mondo S."/>
            <person name="Robb S."/>
            <person name="Idnurm A."/>
            <person name="Muszewska A."/>
            <person name="Steczkiewicz K."/>
            <person name="Masonjones S."/>
            <person name="Liao H.L."/>
            <person name="Gajdeczka M.T."/>
            <person name="Anike F."/>
            <person name="Vuek A."/>
            <person name="Anishchenko I.M."/>
            <person name="Voigt K."/>
            <person name="de Hoog G.S."/>
            <person name="Smith M.E."/>
            <person name="Heitman J."/>
            <person name="Vilgalys R."/>
            <person name="Stajich J.E."/>
        </authorList>
    </citation>
    <scope>NUCLEOTIDE SEQUENCE [LARGE SCALE GENOMIC DNA]</scope>
    <source>
        <strain evidence="1 2">CBS 357.93</strain>
    </source>
</reference>
<keyword evidence="2" id="KW-1185">Reference proteome</keyword>
<organism evidence="1 2">
    <name type="scientific">Rhizopus azygosporus</name>
    <name type="common">Rhizopus microsporus var. azygosporus</name>
    <dbReference type="NCBI Taxonomy" id="86630"/>
    <lineage>
        <taxon>Eukaryota</taxon>
        <taxon>Fungi</taxon>
        <taxon>Fungi incertae sedis</taxon>
        <taxon>Mucoromycota</taxon>
        <taxon>Mucoromycotina</taxon>
        <taxon>Mucoromycetes</taxon>
        <taxon>Mucorales</taxon>
        <taxon>Mucorineae</taxon>
        <taxon>Rhizopodaceae</taxon>
        <taxon>Rhizopus</taxon>
    </lineage>
</organism>
<evidence type="ECO:0000313" key="1">
    <source>
        <dbReference type="EMBL" id="RCH84518.1"/>
    </source>
</evidence>
<protein>
    <recommendedName>
        <fullName evidence="3">Tyr recombinase domain-containing protein</fullName>
    </recommendedName>
</protein>
<dbReference type="InterPro" id="IPR013762">
    <property type="entry name" value="Integrase-like_cat_sf"/>
</dbReference>
<sequence>MSNYGLTEAQIIELIQRHTAQTGRDKSTKYALPSEILEDLEESSSKELRTNTQKFTKEALQYDRGKWTKSGAVNNANMAQEGPLPTPTLEADTASVEENQSRSSAGLCNGNLNMANPILVADGVEAQQDETPSLQLEEFLSNRLEIVKRWQEKAELSQSMAQYLAQSTRKPKTVSVWLEEIMKMEGIDTTRFKAHSLRSASSTKAAMTGVPIENIKLHAN</sequence>
<dbReference type="Proteomes" id="UP000252139">
    <property type="component" value="Unassembled WGS sequence"/>
</dbReference>
<dbReference type="GO" id="GO:0015074">
    <property type="term" value="P:DNA integration"/>
    <property type="evidence" value="ECO:0007669"/>
    <property type="project" value="InterPro"/>
</dbReference>
<evidence type="ECO:0008006" key="3">
    <source>
        <dbReference type="Google" id="ProtNLM"/>
    </source>
</evidence>
<evidence type="ECO:0000313" key="2">
    <source>
        <dbReference type="Proteomes" id="UP000252139"/>
    </source>
</evidence>
<comment type="caution">
    <text evidence="1">The sequence shown here is derived from an EMBL/GenBank/DDBJ whole genome shotgun (WGS) entry which is preliminary data.</text>
</comment>
<dbReference type="AlphaFoldDB" id="A0A367J3K4"/>